<comment type="caution">
    <text evidence="5">The sequence shown here is derived from an EMBL/GenBank/DDBJ whole genome shotgun (WGS) entry which is preliminary data.</text>
</comment>
<dbReference type="Proteomes" id="UP000617628">
    <property type="component" value="Unassembled WGS sequence"/>
</dbReference>
<dbReference type="EMBL" id="JAENIL010000021">
    <property type="protein sequence ID" value="MBK1877682.1"/>
    <property type="molecule type" value="Genomic_DNA"/>
</dbReference>
<proteinExistence type="predicted"/>
<dbReference type="InterPro" id="IPR000843">
    <property type="entry name" value="HTH_LacI"/>
</dbReference>
<dbReference type="AlphaFoldDB" id="A0A934RVP9"/>
<accession>A0A934RVP9</accession>
<dbReference type="InterPro" id="IPR010982">
    <property type="entry name" value="Lambda_DNA-bd_dom_sf"/>
</dbReference>
<dbReference type="Gene3D" id="3.40.50.2300">
    <property type="match status" value="2"/>
</dbReference>
<evidence type="ECO:0000256" key="1">
    <source>
        <dbReference type="ARBA" id="ARBA00023015"/>
    </source>
</evidence>
<dbReference type="GO" id="GO:0003700">
    <property type="term" value="F:DNA-binding transcription factor activity"/>
    <property type="evidence" value="ECO:0007669"/>
    <property type="project" value="TreeGrafter"/>
</dbReference>
<keyword evidence="6" id="KW-1185">Reference proteome</keyword>
<dbReference type="CDD" id="cd01392">
    <property type="entry name" value="HTH_LacI"/>
    <property type="match status" value="1"/>
</dbReference>
<dbReference type="PANTHER" id="PTHR30146:SF109">
    <property type="entry name" value="HTH-TYPE TRANSCRIPTIONAL REGULATOR GALS"/>
    <property type="match status" value="1"/>
</dbReference>
<dbReference type="SUPFAM" id="SSF47413">
    <property type="entry name" value="lambda repressor-like DNA-binding domains"/>
    <property type="match status" value="1"/>
</dbReference>
<evidence type="ECO:0000256" key="3">
    <source>
        <dbReference type="ARBA" id="ARBA00023163"/>
    </source>
</evidence>
<protein>
    <submittedName>
        <fullName evidence="5">LacI family DNA-binding transcriptional regulator</fullName>
    </submittedName>
</protein>
<dbReference type="PANTHER" id="PTHR30146">
    <property type="entry name" value="LACI-RELATED TRANSCRIPTIONAL REPRESSOR"/>
    <property type="match status" value="1"/>
</dbReference>
<evidence type="ECO:0000259" key="4">
    <source>
        <dbReference type="PROSITE" id="PS50932"/>
    </source>
</evidence>
<feature type="domain" description="HTH lacI-type" evidence="4">
    <location>
        <begin position="12"/>
        <end position="66"/>
    </location>
</feature>
<reference evidence="5" key="1">
    <citation type="submission" date="2021-01" db="EMBL/GenBank/DDBJ databases">
        <title>Modified the classification status of verrucomicrobia.</title>
        <authorList>
            <person name="Feng X."/>
        </authorList>
    </citation>
    <scope>NUCLEOTIDE SEQUENCE</scope>
    <source>
        <strain evidence="5">KCTC 13126</strain>
    </source>
</reference>
<evidence type="ECO:0000313" key="5">
    <source>
        <dbReference type="EMBL" id="MBK1877682.1"/>
    </source>
</evidence>
<dbReference type="RefSeq" id="WP_200355896.1">
    <property type="nucleotide sequence ID" value="NZ_JAENIL010000021.1"/>
</dbReference>
<organism evidence="5 6">
    <name type="scientific">Pelagicoccus mobilis</name>
    <dbReference type="NCBI Taxonomy" id="415221"/>
    <lineage>
        <taxon>Bacteria</taxon>
        <taxon>Pseudomonadati</taxon>
        <taxon>Verrucomicrobiota</taxon>
        <taxon>Opitutia</taxon>
        <taxon>Puniceicoccales</taxon>
        <taxon>Pelagicoccaceae</taxon>
        <taxon>Pelagicoccus</taxon>
    </lineage>
</organism>
<dbReference type="GO" id="GO:0000976">
    <property type="term" value="F:transcription cis-regulatory region binding"/>
    <property type="evidence" value="ECO:0007669"/>
    <property type="project" value="TreeGrafter"/>
</dbReference>
<dbReference type="Pfam" id="PF00356">
    <property type="entry name" value="LacI"/>
    <property type="match status" value="1"/>
</dbReference>
<keyword evidence="2 5" id="KW-0238">DNA-binding</keyword>
<gene>
    <name evidence="5" type="ORF">JIN87_12460</name>
</gene>
<evidence type="ECO:0000256" key="2">
    <source>
        <dbReference type="ARBA" id="ARBA00023125"/>
    </source>
</evidence>
<keyword evidence="3" id="KW-0804">Transcription</keyword>
<dbReference type="InterPro" id="IPR028082">
    <property type="entry name" value="Peripla_BP_I"/>
</dbReference>
<dbReference type="PROSITE" id="PS50932">
    <property type="entry name" value="HTH_LACI_2"/>
    <property type="match status" value="1"/>
</dbReference>
<dbReference type="SMART" id="SM00354">
    <property type="entry name" value="HTH_LACI"/>
    <property type="match status" value="1"/>
</dbReference>
<keyword evidence="1" id="KW-0805">Transcription regulation</keyword>
<sequence>MQKSQNSKLQPVTMKEIGIEAGVSQSTVSRALRNDSRITEPVRERVQAAAKKLNYRPNPLVSAFTSQVRGYRRSPTHATIGFLSPFGNPSANHIDDYYKGAADRARELGFETDLIILPELEHSWSAVNRIIRARSIQGLLVLPVPQGYSIEELDLSRVASATVDPSLQKPDLHRATPDYFHSMELALNTLTEMGYKRISFCSWDEEQERIGSRWLGSYFRWQQKHKIHLPPYISSDDWDEEPFVEYINREKPDVIVSNSRFYYKILLKHQIPVPDRIAFASLCAMQGNSAMGGIDQCGRLIASAAIDLIVSQMYRNEGGIPEHPKSVSIRGQWVDGETTPRKKP</sequence>
<dbReference type="SUPFAM" id="SSF53822">
    <property type="entry name" value="Periplasmic binding protein-like I"/>
    <property type="match status" value="1"/>
</dbReference>
<dbReference type="Gene3D" id="1.10.260.40">
    <property type="entry name" value="lambda repressor-like DNA-binding domains"/>
    <property type="match status" value="1"/>
</dbReference>
<name>A0A934RVP9_9BACT</name>
<evidence type="ECO:0000313" key="6">
    <source>
        <dbReference type="Proteomes" id="UP000617628"/>
    </source>
</evidence>